<dbReference type="PANTHER" id="PTHR21235">
    <property type="entry name" value="IMIDAZOLE GLYCEROL PHOSPHATE SYNTHASE SUBUNIT HISF/H IGP SYNTHASE SUBUNIT HISF/H"/>
    <property type="match status" value="1"/>
</dbReference>
<dbReference type="Gene3D" id="3.20.20.70">
    <property type="entry name" value="Aldolase class I"/>
    <property type="match status" value="1"/>
</dbReference>
<evidence type="ECO:0000313" key="13">
    <source>
        <dbReference type="Proteomes" id="UP001154265"/>
    </source>
</evidence>
<reference evidence="12" key="2">
    <citation type="submission" date="2022-01" db="EMBL/GenBank/DDBJ databases">
        <authorList>
            <person name="Zivanovic Y."/>
            <person name="Moreira D."/>
            <person name="Lopez-Garcia P."/>
        </authorList>
    </citation>
    <scope>NUCLEOTIDE SEQUENCE</scope>
    <source>
        <strain evidence="12">G9</strain>
    </source>
</reference>
<accession>A0ABT6EUP5</accession>
<dbReference type="Proteomes" id="UP001154265">
    <property type="component" value="Unassembled WGS sequence"/>
</dbReference>
<keyword evidence="5 11" id="KW-0028">Amino-acid biosynthesis</keyword>
<evidence type="ECO:0000256" key="8">
    <source>
        <dbReference type="ARBA" id="ARBA00025475"/>
    </source>
</evidence>
<proteinExistence type="inferred from homology"/>
<protein>
    <recommendedName>
        <fullName evidence="4">imidazole glycerol-phosphate synthase</fullName>
        <ecNumber evidence="4">4.3.2.10</ecNumber>
    </recommendedName>
    <alternativeName>
        <fullName evidence="9">IGP synthase cyclase subunit</fullName>
    </alternativeName>
</protein>
<evidence type="ECO:0000256" key="7">
    <source>
        <dbReference type="ARBA" id="ARBA00023239"/>
    </source>
</evidence>
<dbReference type="Pfam" id="PF00977">
    <property type="entry name" value="His_biosynth"/>
    <property type="match status" value="1"/>
</dbReference>
<evidence type="ECO:0000313" key="12">
    <source>
        <dbReference type="EMBL" id="MDG2989578.1"/>
    </source>
</evidence>
<keyword evidence="6 11" id="KW-0368">Histidine biosynthesis</keyword>
<comment type="similarity">
    <text evidence="2 11">Belongs to the HisA/HisF family.</text>
</comment>
<sequence>MLEHRVIPCLLLQNGGLVKTKQFKNPKYVGDPINAIRIFNEKEVDELMVLDIIASKQGREPDYSGIKQFASECFMPLCYGGGIRTIEQAGRIFSLGVEKICLQTAALSNPQLVQDITSKFGSQSVVVSLDIKRDWLGRYQLYQTSKSKIIDSPWEAFLQTAIRMGAGEILLNAVDRDGMLQGPDIELIQKATKNLGVPLIAVGGVGKLDDIKMAVNAGASAVAAGSFFVFHGPHRAVLITYPRYQELEALFQNL</sequence>
<dbReference type="PANTHER" id="PTHR21235:SF2">
    <property type="entry name" value="IMIDAZOLE GLYCEROL PHOSPHATE SYNTHASE HISHF"/>
    <property type="match status" value="1"/>
</dbReference>
<evidence type="ECO:0000256" key="11">
    <source>
        <dbReference type="RuleBase" id="RU003657"/>
    </source>
</evidence>
<dbReference type="InterPro" id="IPR050064">
    <property type="entry name" value="IGPS_HisA/HisF"/>
</dbReference>
<evidence type="ECO:0000256" key="5">
    <source>
        <dbReference type="ARBA" id="ARBA00022605"/>
    </source>
</evidence>
<comment type="caution">
    <text evidence="12">The sequence shown here is derived from an EMBL/GenBank/DDBJ whole genome shotgun (WGS) entry which is preliminary data.</text>
</comment>
<dbReference type="InterPro" id="IPR011060">
    <property type="entry name" value="RibuloseP-bd_barrel"/>
</dbReference>
<evidence type="ECO:0000256" key="4">
    <source>
        <dbReference type="ARBA" id="ARBA00012809"/>
    </source>
</evidence>
<evidence type="ECO:0000256" key="1">
    <source>
        <dbReference type="ARBA" id="ARBA00005091"/>
    </source>
</evidence>
<dbReference type="EMBL" id="JAKKUT010000001">
    <property type="protein sequence ID" value="MDG2989578.1"/>
    <property type="molecule type" value="Genomic_DNA"/>
</dbReference>
<comment type="subunit">
    <text evidence="3">Heterodimer of HisH and HisF.</text>
</comment>
<comment type="catalytic activity">
    <reaction evidence="10">
        <text>5-[(5-phospho-1-deoxy-D-ribulos-1-ylimino)methylamino]-1-(5-phospho-beta-D-ribosyl)imidazole-4-carboxamide + L-glutamine = D-erythro-1-(imidazol-4-yl)glycerol 3-phosphate + 5-amino-1-(5-phospho-beta-D-ribosyl)imidazole-4-carboxamide + L-glutamate + H(+)</text>
        <dbReference type="Rhea" id="RHEA:24793"/>
        <dbReference type="ChEBI" id="CHEBI:15378"/>
        <dbReference type="ChEBI" id="CHEBI:29985"/>
        <dbReference type="ChEBI" id="CHEBI:58278"/>
        <dbReference type="ChEBI" id="CHEBI:58359"/>
        <dbReference type="ChEBI" id="CHEBI:58475"/>
        <dbReference type="ChEBI" id="CHEBI:58525"/>
        <dbReference type="EC" id="4.3.2.10"/>
    </reaction>
</comment>
<evidence type="ECO:0000256" key="3">
    <source>
        <dbReference type="ARBA" id="ARBA00011152"/>
    </source>
</evidence>
<reference evidence="12" key="1">
    <citation type="journal article" date="2022" name="Genome Biol. Evol.">
        <title>A New Gene Family Diagnostic for Intracellular Biomineralization of Amorphous Ca Carbonates by Cyanobacteria.</title>
        <authorList>
            <person name="Benzerara K."/>
            <person name="Duprat E."/>
            <person name="Bitard-Feildel T."/>
            <person name="Caumes G."/>
            <person name="Cassier-Chauvat C."/>
            <person name="Chauvat F."/>
            <person name="Dezi M."/>
            <person name="Diop S.I."/>
            <person name="Gaschignard G."/>
            <person name="Gorgen S."/>
            <person name="Gugger M."/>
            <person name="Lopez-Garcia P."/>
            <person name="Millet M."/>
            <person name="Skouri-Panet F."/>
            <person name="Moreira D."/>
            <person name="Callebaut I."/>
        </authorList>
    </citation>
    <scope>NUCLEOTIDE SEQUENCE</scope>
    <source>
        <strain evidence="12">G9</strain>
    </source>
</reference>
<evidence type="ECO:0000256" key="10">
    <source>
        <dbReference type="ARBA" id="ARBA00047838"/>
    </source>
</evidence>
<organism evidence="12 13">
    <name type="scientific">Candidatus Synechococcus calcipolaris G9</name>
    <dbReference type="NCBI Taxonomy" id="1497997"/>
    <lineage>
        <taxon>Bacteria</taxon>
        <taxon>Bacillati</taxon>
        <taxon>Cyanobacteriota</taxon>
        <taxon>Cyanophyceae</taxon>
        <taxon>Synechococcales</taxon>
        <taxon>Synechococcaceae</taxon>
        <taxon>Synechococcus</taxon>
    </lineage>
</organism>
<comment type="function">
    <text evidence="8">IGPS catalyzes the conversion of PRFAR and glutamine to IGP, AICAR and glutamate. The HisF subunit catalyzes the cyclization activity that produces IGP and AICAR from PRFAR using the ammonia provided by the HisH subunit.</text>
</comment>
<evidence type="ECO:0000256" key="2">
    <source>
        <dbReference type="ARBA" id="ARBA00009667"/>
    </source>
</evidence>
<keyword evidence="7" id="KW-0456">Lyase</keyword>
<dbReference type="InterPro" id="IPR004651">
    <property type="entry name" value="HisF"/>
</dbReference>
<comment type="pathway">
    <text evidence="1">Amino-acid biosynthesis; L-histidine biosynthesis; L-histidine from 5-phospho-alpha-D-ribose 1-diphosphate: step 5/9.</text>
</comment>
<dbReference type="EC" id="4.3.2.10" evidence="4"/>
<dbReference type="InterPro" id="IPR006062">
    <property type="entry name" value="His_biosynth"/>
</dbReference>
<keyword evidence="13" id="KW-1185">Reference proteome</keyword>
<name>A0ABT6EUP5_9SYNE</name>
<dbReference type="CDD" id="cd04731">
    <property type="entry name" value="HisF"/>
    <property type="match status" value="1"/>
</dbReference>
<dbReference type="NCBIfam" id="NF038364">
    <property type="entry name" value="AglZ_HisF2_fam"/>
    <property type="match status" value="1"/>
</dbReference>
<evidence type="ECO:0000256" key="9">
    <source>
        <dbReference type="ARBA" id="ARBA00030264"/>
    </source>
</evidence>
<gene>
    <name evidence="12" type="ORF">L3556_01325</name>
</gene>
<evidence type="ECO:0000256" key="6">
    <source>
        <dbReference type="ARBA" id="ARBA00023102"/>
    </source>
</evidence>
<dbReference type="SUPFAM" id="SSF51366">
    <property type="entry name" value="Ribulose-phoshate binding barrel"/>
    <property type="match status" value="1"/>
</dbReference>
<dbReference type="InterPro" id="IPR013785">
    <property type="entry name" value="Aldolase_TIM"/>
</dbReference>
<dbReference type="RefSeq" id="WP_277865498.1">
    <property type="nucleotide sequence ID" value="NZ_JAKKUT010000001.1"/>
</dbReference>